<name>A0A059F2B2_9MICR</name>
<dbReference type="SUPFAM" id="SSF90123">
    <property type="entry name" value="ABC transporter transmembrane region"/>
    <property type="match status" value="1"/>
</dbReference>
<dbReference type="EMBL" id="KK365144">
    <property type="protein sequence ID" value="KCZ81340.1"/>
    <property type="molecule type" value="Genomic_DNA"/>
</dbReference>
<keyword evidence="2 5" id="KW-0812">Transmembrane</keyword>
<dbReference type="InterPro" id="IPR039421">
    <property type="entry name" value="Type_1_exporter"/>
</dbReference>
<reference evidence="8" key="1">
    <citation type="submission" date="2013-02" db="EMBL/GenBank/DDBJ databases">
        <authorList>
            <consortium name="The Broad Institute Genome Sequencing Platform"/>
            <person name="Cuomo C."/>
            <person name="Becnel J."/>
            <person name="Sanscrainte N."/>
            <person name="Walker B."/>
            <person name="Young S.K."/>
            <person name="Zeng Q."/>
            <person name="Gargeya S."/>
            <person name="Fitzgerald M."/>
            <person name="Haas B."/>
            <person name="Abouelleil A."/>
            <person name="Alvarado L."/>
            <person name="Arachchi H.M."/>
            <person name="Berlin A.M."/>
            <person name="Chapman S.B."/>
            <person name="Dewar J."/>
            <person name="Goldberg J."/>
            <person name="Griggs A."/>
            <person name="Gujja S."/>
            <person name="Hansen M."/>
            <person name="Howarth C."/>
            <person name="Imamovic A."/>
            <person name="Larimer J."/>
            <person name="McCowan C."/>
            <person name="Murphy C."/>
            <person name="Neiman D."/>
            <person name="Pearson M."/>
            <person name="Priest M."/>
            <person name="Roberts A."/>
            <person name="Saif S."/>
            <person name="Shea T."/>
            <person name="Sisk P."/>
            <person name="Sykes S."/>
            <person name="Wortman J."/>
            <person name="Nusbaum C."/>
            <person name="Birren B."/>
        </authorList>
    </citation>
    <scope>NUCLEOTIDE SEQUENCE [LARGE SCALE GENOMIC DNA]</scope>
    <source>
        <strain evidence="8">PRA339</strain>
    </source>
</reference>
<dbReference type="PROSITE" id="PS50929">
    <property type="entry name" value="ABC_TM1F"/>
    <property type="match status" value="1"/>
</dbReference>
<proteinExistence type="predicted"/>
<dbReference type="InterPro" id="IPR036640">
    <property type="entry name" value="ABC1_TM_sf"/>
</dbReference>
<sequence>MHKEIRDSEILKDIFTNYVYKIPQIRILILPTALTMIISRIMEVKVSEITQKVSILFIEGNEEKRFYLVFMYFIVALCSCLLIELQGFIFTGSVQRAFRVASKDTFKHFIMLDYHKYHSLGSGEIQSFINRKSRAVSEIIDVLAINFFPTILVILLTNIKIFYALGSVPTVIINLTLLVYSVVTIKVSIWRNNMRIKLNEANDKSTNTLYDSLSNFDTVLAFNNELLESERFDDTLKEVEKHSNNLWRSFYFLNFLQRVTFSMQTASIILFGAYGLFKGIYKNIF</sequence>
<dbReference type="Proteomes" id="UP000030655">
    <property type="component" value="Unassembled WGS sequence"/>
</dbReference>
<dbReference type="GO" id="GO:0016020">
    <property type="term" value="C:membrane"/>
    <property type="evidence" value="ECO:0007669"/>
    <property type="project" value="UniProtKB-SubCell"/>
</dbReference>
<organism evidence="7 8">
    <name type="scientific">Anncaliia algerae PRA339</name>
    <dbReference type="NCBI Taxonomy" id="1288291"/>
    <lineage>
        <taxon>Eukaryota</taxon>
        <taxon>Fungi</taxon>
        <taxon>Fungi incertae sedis</taxon>
        <taxon>Microsporidia</taxon>
        <taxon>Tubulinosematoidea</taxon>
        <taxon>Tubulinosematidae</taxon>
        <taxon>Anncaliia</taxon>
    </lineage>
</organism>
<feature type="transmembrane region" description="Helical" evidence="5">
    <location>
        <begin position="171"/>
        <end position="189"/>
    </location>
</feature>
<dbReference type="Pfam" id="PF00664">
    <property type="entry name" value="ABC_membrane"/>
    <property type="match status" value="1"/>
</dbReference>
<dbReference type="GO" id="GO:0005524">
    <property type="term" value="F:ATP binding"/>
    <property type="evidence" value="ECO:0007669"/>
    <property type="project" value="InterPro"/>
</dbReference>
<feature type="transmembrane region" description="Helical" evidence="5">
    <location>
        <begin position="255"/>
        <end position="277"/>
    </location>
</feature>
<dbReference type="STRING" id="1288291.A0A059F2B2"/>
<dbReference type="VEuPathDB" id="MicrosporidiaDB:H312_01221"/>
<dbReference type="PANTHER" id="PTHR24221:SF654">
    <property type="entry name" value="ATP-BINDING CASSETTE SUB-FAMILY B MEMBER 6"/>
    <property type="match status" value="1"/>
</dbReference>
<feature type="transmembrane region" description="Helical" evidence="5">
    <location>
        <begin position="27"/>
        <end position="46"/>
    </location>
</feature>
<feature type="transmembrane region" description="Helical" evidence="5">
    <location>
        <begin position="139"/>
        <end position="165"/>
    </location>
</feature>
<evidence type="ECO:0000256" key="5">
    <source>
        <dbReference type="SAM" id="Phobius"/>
    </source>
</evidence>
<dbReference type="GO" id="GO:0140359">
    <property type="term" value="F:ABC-type transporter activity"/>
    <property type="evidence" value="ECO:0007669"/>
    <property type="project" value="InterPro"/>
</dbReference>
<keyword evidence="8" id="KW-1185">Reference proteome</keyword>
<reference evidence="7 8" key="2">
    <citation type="submission" date="2014-03" db="EMBL/GenBank/DDBJ databases">
        <title>The Genome Sequence of Anncaliia algerae insect isolate PRA339.</title>
        <authorList>
            <consortium name="The Broad Institute Genome Sequencing Platform"/>
            <consortium name="The Broad Institute Genome Sequencing Center for Infectious Disease"/>
            <person name="Cuomo C."/>
            <person name="Becnel J."/>
            <person name="Sanscrainte N."/>
            <person name="Walker B."/>
            <person name="Young S.K."/>
            <person name="Zeng Q."/>
            <person name="Gargeya S."/>
            <person name="Fitzgerald M."/>
            <person name="Haas B."/>
            <person name="Abouelleil A."/>
            <person name="Alvarado L."/>
            <person name="Arachchi H.M."/>
            <person name="Berlin A.M."/>
            <person name="Chapman S.B."/>
            <person name="Dewar J."/>
            <person name="Goldberg J."/>
            <person name="Griggs A."/>
            <person name="Gujja S."/>
            <person name="Hansen M."/>
            <person name="Howarth C."/>
            <person name="Imamovic A."/>
            <person name="Larimer J."/>
            <person name="McCowan C."/>
            <person name="Murphy C."/>
            <person name="Neiman D."/>
            <person name="Pearson M."/>
            <person name="Priest M."/>
            <person name="Roberts A."/>
            <person name="Saif S."/>
            <person name="Shea T."/>
            <person name="Sisk P."/>
            <person name="Sykes S."/>
            <person name="Wortman J."/>
            <person name="Nusbaum C."/>
            <person name="Birren B."/>
        </authorList>
    </citation>
    <scope>NUCLEOTIDE SEQUENCE [LARGE SCALE GENOMIC DNA]</scope>
    <source>
        <strain evidence="7 8">PRA339</strain>
    </source>
</reference>
<evidence type="ECO:0000256" key="2">
    <source>
        <dbReference type="ARBA" id="ARBA00022692"/>
    </source>
</evidence>
<comment type="subcellular location">
    <subcellularLocation>
        <location evidence="1">Membrane</location>
        <topology evidence="1">Multi-pass membrane protein</topology>
    </subcellularLocation>
</comment>
<dbReference type="Gene3D" id="1.20.1560.10">
    <property type="entry name" value="ABC transporter type 1, transmembrane domain"/>
    <property type="match status" value="1"/>
</dbReference>
<feature type="transmembrane region" description="Helical" evidence="5">
    <location>
        <begin position="66"/>
        <end position="90"/>
    </location>
</feature>
<keyword evidence="3 5" id="KW-1133">Transmembrane helix</keyword>
<dbReference type="PANTHER" id="PTHR24221">
    <property type="entry name" value="ATP-BINDING CASSETTE SUB-FAMILY B"/>
    <property type="match status" value="1"/>
</dbReference>
<evidence type="ECO:0000256" key="4">
    <source>
        <dbReference type="ARBA" id="ARBA00023136"/>
    </source>
</evidence>
<dbReference type="AlphaFoldDB" id="A0A059F2B2"/>
<evidence type="ECO:0000313" key="8">
    <source>
        <dbReference type="Proteomes" id="UP000030655"/>
    </source>
</evidence>
<evidence type="ECO:0000256" key="1">
    <source>
        <dbReference type="ARBA" id="ARBA00004141"/>
    </source>
</evidence>
<feature type="domain" description="ABC transmembrane type-1" evidence="6">
    <location>
        <begin position="53"/>
        <end position="279"/>
    </location>
</feature>
<dbReference type="OrthoDB" id="6500128at2759"/>
<protein>
    <recommendedName>
        <fullName evidence="6">ABC transmembrane type-1 domain-containing protein</fullName>
    </recommendedName>
</protein>
<evidence type="ECO:0000256" key="3">
    <source>
        <dbReference type="ARBA" id="ARBA00022989"/>
    </source>
</evidence>
<dbReference type="HOGENOM" id="CLU_067869_0_0_1"/>
<evidence type="ECO:0000259" key="6">
    <source>
        <dbReference type="PROSITE" id="PS50929"/>
    </source>
</evidence>
<dbReference type="InterPro" id="IPR011527">
    <property type="entry name" value="ABC1_TM_dom"/>
</dbReference>
<gene>
    <name evidence="7" type="ORF">H312_01221</name>
</gene>
<keyword evidence="4 5" id="KW-0472">Membrane</keyword>
<accession>A0A059F2B2</accession>
<evidence type="ECO:0000313" key="7">
    <source>
        <dbReference type="EMBL" id="KCZ81340.1"/>
    </source>
</evidence>